<proteinExistence type="predicted"/>
<gene>
    <name evidence="2" type="ORF">MN116_007761</name>
</gene>
<keyword evidence="3" id="KW-1185">Reference proteome</keyword>
<feature type="domain" description="SCP" evidence="1">
    <location>
        <begin position="17"/>
        <end position="162"/>
    </location>
</feature>
<organism evidence="2 3">
    <name type="scientific">Schistosoma mekongi</name>
    <name type="common">Parasitic worm</name>
    <dbReference type="NCBI Taxonomy" id="38744"/>
    <lineage>
        <taxon>Eukaryota</taxon>
        <taxon>Metazoa</taxon>
        <taxon>Spiralia</taxon>
        <taxon>Lophotrochozoa</taxon>
        <taxon>Platyhelminthes</taxon>
        <taxon>Trematoda</taxon>
        <taxon>Digenea</taxon>
        <taxon>Strigeidida</taxon>
        <taxon>Schistosomatoidea</taxon>
        <taxon>Schistosomatidae</taxon>
        <taxon>Schistosoma</taxon>
    </lineage>
</organism>
<dbReference type="InterPro" id="IPR014044">
    <property type="entry name" value="CAP_dom"/>
</dbReference>
<reference evidence="2" key="1">
    <citation type="submission" date="2022-04" db="EMBL/GenBank/DDBJ databases">
        <authorList>
            <person name="Xu L."/>
            <person name="Lv Z."/>
        </authorList>
    </citation>
    <scope>NUCLEOTIDE SEQUENCE</scope>
    <source>
        <strain evidence="2">LV_2022a</strain>
    </source>
</reference>
<name>A0AAE2D2B2_SCHME</name>
<dbReference type="InterPro" id="IPR001283">
    <property type="entry name" value="CRISP-related"/>
</dbReference>
<reference evidence="2" key="2">
    <citation type="journal article" date="2023" name="Infect Dis Poverty">
        <title>Chromosome-scale genome of the human blood fluke Schistosoma mekongi and its implications for public health.</title>
        <authorList>
            <person name="Zhou M."/>
            <person name="Xu L."/>
            <person name="Xu D."/>
            <person name="Chen W."/>
            <person name="Khan J."/>
            <person name="Hu Y."/>
            <person name="Huang H."/>
            <person name="Wei H."/>
            <person name="Zhang Y."/>
            <person name="Chusongsang P."/>
            <person name="Tanasarnprasert K."/>
            <person name="Hu X."/>
            <person name="Limpanont Y."/>
            <person name="Lv Z."/>
        </authorList>
    </citation>
    <scope>NUCLEOTIDE SEQUENCE</scope>
    <source>
        <strain evidence="2">LV_2022a</strain>
    </source>
</reference>
<dbReference type="Gene3D" id="3.40.33.10">
    <property type="entry name" value="CAP"/>
    <property type="match status" value="1"/>
</dbReference>
<dbReference type="CDD" id="cd05380">
    <property type="entry name" value="CAP_euk"/>
    <property type="match status" value="1"/>
</dbReference>
<dbReference type="SUPFAM" id="SSF55797">
    <property type="entry name" value="PR-1-like"/>
    <property type="match status" value="1"/>
</dbReference>
<evidence type="ECO:0000259" key="1">
    <source>
        <dbReference type="SMART" id="SM00198"/>
    </source>
</evidence>
<dbReference type="InterPro" id="IPR035940">
    <property type="entry name" value="CAP_sf"/>
</dbReference>
<dbReference type="EMBL" id="JALJAT010000006">
    <property type="protein sequence ID" value="KAK4468567.1"/>
    <property type="molecule type" value="Genomic_DNA"/>
</dbReference>
<dbReference type="PANTHER" id="PTHR10334">
    <property type="entry name" value="CYSTEINE-RICH SECRETORY PROTEIN-RELATED"/>
    <property type="match status" value="1"/>
</dbReference>
<dbReference type="Proteomes" id="UP001292079">
    <property type="component" value="Unassembled WGS sequence"/>
</dbReference>
<dbReference type="AlphaFoldDB" id="A0AAE2D2B2"/>
<accession>A0AAE2D2B2</accession>
<dbReference type="SMART" id="SM00198">
    <property type="entry name" value="SCP"/>
    <property type="match status" value="1"/>
</dbReference>
<dbReference type="Pfam" id="PF00188">
    <property type="entry name" value="CAP"/>
    <property type="match status" value="1"/>
</dbReference>
<sequence length="208" mass="23237">MICFLLSTCVHAAMDNQMRIQLLTLHNNARAAVRNGQLSGQPAAVSIKLLKWNMELETKAQILSDQCRFGHDTNNDRKTSQFPFVGQNWAGSQDIESGFQLWLDEYKYYDFNTGTCHSAQCAHYTQIVWEDTTDIGCSVTNCPNRLYKLSIVCNYGPANLHPTYNKPITNNQLPSTSLCSSNSNSHYGSPKLIPGIISKVVNLLFPTA</sequence>
<dbReference type="PRINTS" id="PR00837">
    <property type="entry name" value="V5TPXLIKE"/>
</dbReference>
<evidence type="ECO:0000313" key="2">
    <source>
        <dbReference type="EMBL" id="KAK4468567.1"/>
    </source>
</evidence>
<evidence type="ECO:0000313" key="3">
    <source>
        <dbReference type="Proteomes" id="UP001292079"/>
    </source>
</evidence>
<comment type="caution">
    <text evidence="2">The sequence shown here is derived from an EMBL/GenBank/DDBJ whole genome shotgun (WGS) entry which is preliminary data.</text>
</comment>
<protein>
    <recommendedName>
        <fullName evidence="1">SCP domain-containing protein</fullName>
    </recommendedName>
</protein>